<organism evidence="2 3">
    <name type="scientific">Capsaspora owczarzaki (strain ATCC 30864)</name>
    <dbReference type="NCBI Taxonomy" id="595528"/>
    <lineage>
        <taxon>Eukaryota</taxon>
        <taxon>Filasterea</taxon>
        <taxon>Capsaspora</taxon>
    </lineage>
</organism>
<feature type="region of interest" description="Disordered" evidence="1">
    <location>
        <begin position="121"/>
        <end position="219"/>
    </location>
</feature>
<sequence>MRDRKKQLVQRATGRWRMAAVAAPWLLIALAVCAAVVAMQANAERADTSDALLKPSLDDTPAAKSRPFHRHDDGRAANANTDKADDNDDGTFTLDWEAESKQHRDSRSTFAFGAHGRLRGRGVQDDARAQRMASTDKASSFARSRQPHRDGLQNPTSSDVSVEDDNDDDHDATEDSITKHPGQHKPKVTAQNTGAQSRAKSNASPPQPRLPPKPVNLDGSASFDELVEAAHHHISDAQLSSAKQIAAAAVDVAPEGNSTAQALLTIATNVEELLQFSPVHLRRLLLLELDAALREIGHGHFPWLHELLAGYFAHDAATFEQFAGKGAEHLSHYVSALPATVRDKVSLLHLGDTLSKAGLHVLAVDAYVAAGEADALEDDSNAPSSLPARTLRADECVLLTRLIGAQLAQFPAARNYAECALEELATHRQLHLDAKVKIAQDRAVLMEGSQAGDSNESPRRPRLSKHNGQLRHDYRFEDDVEEREIRQIYIETLVSLGYASKALEQYGLVSDPQLPLSFDVLNTTSRLMWTDVLSVTEKHFNLDRLDPRQYFQQKGDAATRKARAENARRVAAGKPETPLGLSFSVLQVYPHEDYRSTLTNPGLRESPGVFSKVSALRRSESDGSASASTTSAVATQPSPYTLAKPVQAFDNVLPLNLLMHLAYLFRQESSYWTAVNPPTRDNVPSFWYPSPLEQQPRNQVEQAIHYIVHTLVSGANVVDPSSSAAATSKSLAQRIAGVEWWVSRQPQTSSAAFNHSFAPLHWHYDQEWQFSREQTAHPLFTAQLALFGRRDSVSASLIVNQTMAQAFDAQSGSTGPVSGWVVPGLENRLVVIDGALLHGRLPPISRFATTPQGGSCDSNRHVKKQRDHENQMLQLIESMEAAPGFSDLSETERIQLRRELRESFLDSMADEREQAEQAPTHEAAVEPVPFTVLNMAFMGVECIHGAPWSGSCADFDLSALLQGVDLAEQAAQARNAKLQAASSKEWQRRMEQQAGANAPDAATQAESPTPPTLQLSSVVQALAQVDAQRRLLQSDLKLVALASPEDPEDESSFPRLPVSLNRELVLNRTLWPAATVEELIPALVSNVFQADPVSEDNSGPRRYCRYLTILAKDLLLRKQYKRADVLLRHARMLSESSSEQIDWELVALHQLSEALALAQTLAEPEKDLLVVQLLESAVRILPGVFVEAHRLLADYYDWQAEERDARRSEHDQTAPVTDDYYLDEYIQQSLREYTGLSPDMPTVTDRTPDVVLAFRSAYHAKMVHDRNPRDPVALLQYADALLLAGHQQEAVDAYTDLLMAVPYGNVDGRVCSLVCELYVGQLGNKEAAQPFCHCAQQYHHQQQKDSMRKGN</sequence>
<feature type="compositionally biased region" description="Acidic residues" evidence="1">
    <location>
        <begin position="161"/>
        <end position="174"/>
    </location>
</feature>
<keyword evidence="3" id="KW-1185">Reference proteome</keyword>
<evidence type="ECO:0000313" key="3">
    <source>
        <dbReference type="Proteomes" id="UP000008743"/>
    </source>
</evidence>
<accession>A0A0D2WIF3</accession>
<evidence type="ECO:0000256" key="1">
    <source>
        <dbReference type="SAM" id="MobiDB-lite"/>
    </source>
</evidence>
<feature type="compositionally biased region" description="Pro residues" evidence="1">
    <location>
        <begin position="205"/>
        <end position="214"/>
    </location>
</feature>
<protein>
    <submittedName>
        <fullName evidence="2">Uncharacterized protein</fullName>
    </submittedName>
</protein>
<feature type="compositionally biased region" description="Polar residues" evidence="1">
    <location>
        <begin position="189"/>
        <end position="204"/>
    </location>
</feature>
<feature type="region of interest" description="Disordered" evidence="1">
    <location>
        <begin position="52"/>
        <end position="90"/>
    </location>
</feature>
<feature type="compositionally biased region" description="Basic residues" evidence="1">
    <location>
        <begin position="460"/>
        <end position="469"/>
    </location>
</feature>
<dbReference type="RefSeq" id="XP_004365252.2">
    <property type="nucleotide sequence ID" value="XM_004365195.2"/>
</dbReference>
<feature type="compositionally biased region" description="Basic and acidic residues" evidence="1">
    <location>
        <begin position="98"/>
        <end position="107"/>
    </location>
</feature>
<proteinExistence type="predicted"/>
<feature type="region of interest" description="Disordered" evidence="1">
    <location>
        <begin position="448"/>
        <end position="470"/>
    </location>
</feature>
<feature type="region of interest" description="Disordered" evidence="1">
    <location>
        <begin position="981"/>
        <end position="1011"/>
    </location>
</feature>
<reference evidence="3" key="1">
    <citation type="submission" date="2011-02" db="EMBL/GenBank/DDBJ databases">
        <title>The Genome Sequence of Capsaspora owczarzaki ATCC 30864.</title>
        <authorList>
            <person name="Russ C."/>
            <person name="Cuomo C."/>
            <person name="Burger G."/>
            <person name="Gray M.W."/>
            <person name="Holland P.W.H."/>
            <person name="King N."/>
            <person name="Lang F.B.F."/>
            <person name="Roger A.J."/>
            <person name="Ruiz-Trillo I."/>
            <person name="Young S.K."/>
            <person name="Zeng Q."/>
            <person name="Gargeya S."/>
            <person name="Alvarado L."/>
            <person name="Berlin A."/>
            <person name="Chapman S.B."/>
            <person name="Chen Z."/>
            <person name="Freedman E."/>
            <person name="Gellesch M."/>
            <person name="Goldberg J."/>
            <person name="Griggs A."/>
            <person name="Gujja S."/>
            <person name="Heilman E."/>
            <person name="Heiman D."/>
            <person name="Howarth C."/>
            <person name="Mehta T."/>
            <person name="Neiman D."/>
            <person name="Pearson M."/>
            <person name="Roberts A."/>
            <person name="Saif S."/>
            <person name="Shea T."/>
            <person name="Shenoy N."/>
            <person name="Sisk P."/>
            <person name="Stolte C."/>
            <person name="Sykes S."/>
            <person name="White J."/>
            <person name="Yandava C."/>
            <person name="Haas B."/>
            <person name="Nusbaum C."/>
            <person name="Birren B."/>
        </authorList>
    </citation>
    <scope>NUCLEOTIDE SEQUENCE</scope>
    <source>
        <strain evidence="3">ATCC 30864</strain>
    </source>
</reference>
<feature type="region of interest" description="Disordered" evidence="1">
    <location>
        <begin position="97"/>
        <end position="116"/>
    </location>
</feature>
<dbReference type="Proteomes" id="UP000008743">
    <property type="component" value="Unassembled WGS sequence"/>
</dbReference>
<dbReference type="EMBL" id="KE346360">
    <property type="protein sequence ID" value="KJE88798.1"/>
    <property type="molecule type" value="Genomic_DNA"/>
</dbReference>
<gene>
    <name evidence="2" type="ORF">CAOG_000381</name>
</gene>
<name>A0A0D2WIF3_CAPO3</name>
<feature type="compositionally biased region" description="Polar residues" evidence="1">
    <location>
        <begin position="132"/>
        <end position="143"/>
    </location>
</feature>
<evidence type="ECO:0000313" key="2">
    <source>
        <dbReference type="EMBL" id="KJE88798.1"/>
    </source>
</evidence>
<dbReference type="InParanoid" id="A0A0D2WIF3"/>